<proteinExistence type="predicted"/>
<keyword evidence="3" id="KW-1185">Reference proteome</keyword>
<keyword evidence="1" id="KW-1133">Transmembrane helix</keyword>
<dbReference type="AlphaFoldDB" id="A0A813UND0"/>
<feature type="transmembrane region" description="Helical" evidence="1">
    <location>
        <begin position="152"/>
        <end position="185"/>
    </location>
</feature>
<name>A0A813UND0_9BILA</name>
<keyword evidence="1" id="KW-0812">Transmembrane</keyword>
<feature type="transmembrane region" description="Helical" evidence="1">
    <location>
        <begin position="35"/>
        <end position="61"/>
    </location>
</feature>
<dbReference type="EMBL" id="CAJNOC010001048">
    <property type="protein sequence ID" value="CAF0830094.1"/>
    <property type="molecule type" value="Genomic_DNA"/>
</dbReference>
<feature type="transmembrane region" description="Helical" evidence="1">
    <location>
        <begin position="73"/>
        <end position="93"/>
    </location>
</feature>
<dbReference type="PANTHER" id="PTHR33444:SF2">
    <property type="entry name" value="MARVEL DOMAIN-CONTAINING PROTEIN"/>
    <property type="match status" value="1"/>
</dbReference>
<sequence length="189" mass="21088">MDYNSPPTSSFIFKNLISNQATRTGIKRILGIGEVLLCSVSITVVVVILMAIPIAMIAIGIYHINNCSIQKMIPIWLIVIGALAITKNVSTLFSRFKNKQENSGSKLLSLFDSFLTLFIIIWFICGNIWVYSNFSKAQTSNPEQSDDYCHPLVLHLAFWIINAVYIIIVTSCIVFCCTVCVAIFIPSKK</sequence>
<dbReference type="InterPro" id="IPR040350">
    <property type="entry name" value="TMEM272"/>
</dbReference>
<comment type="caution">
    <text evidence="2">The sequence shown here is derived from an EMBL/GenBank/DDBJ whole genome shotgun (WGS) entry which is preliminary data.</text>
</comment>
<evidence type="ECO:0000313" key="2">
    <source>
        <dbReference type="EMBL" id="CAF0830094.1"/>
    </source>
</evidence>
<dbReference type="PANTHER" id="PTHR33444">
    <property type="entry name" value="SI:DKEY-19B23.12-RELATED"/>
    <property type="match status" value="1"/>
</dbReference>
<evidence type="ECO:0000256" key="1">
    <source>
        <dbReference type="SAM" id="Phobius"/>
    </source>
</evidence>
<organism evidence="2 3">
    <name type="scientific">Brachionus calyciflorus</name>
    <dbReference type="NCBI Taxonomy" id="104777"/>
    <lineage>
        <taxon>Eukaryota</taxon>
        <taxon>Metazoa</taxon>
        <taxon>Spiralia</taxon>
        <taxon>Gnathifera</taxon>
        <taxon>Rotifera</taxon>
        <taxon>Eurotatoria</taxon>
        <taxon>Monogononta</taxon>
        <taxon>Pseudotrocha</taxon>
        <taxon>Ploima</taxon>
        <taxon>Brachionidae</taxon>
        <taxon>Brachionus</taxon>
    </lineage>
</organism>
<feature type="transmembrane region" description="Helical" evidence="1">
    <location>
        <begin position="114"/>
        <end position="132"/>
    </location>
</feature>
<protein>
    <submittedName>
        <fullName evidence="2">Uncharacterized protein</fullName>
    </submittedName>
</protein>
<reference evidence="2" key="1">
    <citation type="submission" date="2021-02" db="EMBL/GenBank/DDBJ databases">
        <authorList>
            <person name="Nowell W R."/>
        </authorList>
    </citation>
    <scope>NUCLEOTIDE SEQUENCE</scope>
    <source>
        <strain evidence="2">Ploen Becks lab</strain>
    </source>
</reference>
<dbReference type="OrthoDB" id="6157510at2759"/>
<dbReference type="Proteomes" id="UP000663879">
    <property type="component" value="Unassembled WGS sequence"/>
</dbReference>
<keyword evidence="1" id="KW-0472">Membrane</keyword>
<accession>A0A813UND0</accession>
<gene>
    <name evidence="2" type="ORF">OXX778_LOCUS7918</name>
</gene>
<evidence type="ECO:0000313" key="3">
    <source>
        <dbReference type="Proteomes" id="UP000663879"/>
    </source>
</evidence>